<comment type="similarity">
    <text evidence="1">Belongs to the ABC transporter superfamily.</text>
</comment>
<dbReference type="PROSITE" id="PS50893">
    <property type="entry name" value="ABC_TRANSPORTER_2"/>
    <property type="match status" value="1"/>
</dbReference>
<dbReference type="Pfam" id="PF00005">
    <property type="entry name" value="ABC_tran"/>
    <property type="match status" value="1"/>
</dbReference>
<dbReference type="OrthoDB" id="9802264at2"/>
<evidence type="ECO:0000256" key="1">
    <source>
        <dbReference type="ARBA" id="ARBA00005417"/>
    </source>
</evidence>
<evidence type="ECO:0000256" key="4">
    <source>
        <dbReference type="ARBA" id="ARBA00022741"/>
    </source>
</evidence>
<dbReference type="PANTHER" id="PTHR42788">
    <property type="entry name" value="TAURINE IMPORT ATP-BINDING PROTEIN-RELATED"/>
    <property type="match status" value="1"/>
</dbReference>
<dbReference type="PANTHER" id="PTHR42788:SF19">
    <property type="entry name" value="ALIPHATIC SULFONATES IMPORT ATP-BINDING PROTEIN SSUB 2"/>
    <property type="match status" value="1"/>
</dbReference>
<evidence type="ECO:0000313" key="8">
    <source>
        <dbReference type="Proteomes" id="UP000260665"/>
    </source>
</evidence>
<dbReference type="RefSeq" id="WP_117176406.1">
    <property type="nucleotide sequence ID" value="NZ_QFZK01000004.1"/>
</dbReference>
<evidence type="ECO:0000313" key="7">
    <source>
        <dbReference type="EMBL" id="RFO97326.1"/>
    </source>
</evidence>
<dbReference type="InterPro" id="IPR050166">
    <property type="entry name" value="ABC_transporter_ATP-bind"/>
</dbReference>
<gene>
    <name evidence="7" type="ORF">DIC66_09375</name>
</gene>
<dbReference type="GO" id="GO:0005524">
    <property type="term" value="F:ATP binding"/>
    <property type="evidence" value="ECO:0007669"/>
    <property type="project" value="UniProtKB-KW"/>
</dbReference>
<dbReference type="InterPro" id="IPR003593">
    <property type="entry name" value="AAA+_ATPase"/>
</dbReference>
<dbReference type="InterPro" id="IPR027417">
    <property type="entry name" value="P-loop_NTPase"/>
</dbReference>
<evidence type="ECO:0000259" key="6">
    <source>
        <dbReference type="PROSITE" id="PS50893"/>
    </source>
</evidence>
<comment type="caution">
    <text evidence="7">The sequence shown here is derived from an EMBL/GenBank/DDBJ whole genome shotgun (WGS) entry which is preliminary data.</text>
</comment>
<dbReference type="PROSITE" id="PS00211">
    <property type="entry name" value="ABC_TRANSPORTER_1"/>
    <property type="match status" value="1"/>
</dbReference>
<organism evidence="7 8">
    <name type="scientific">Rhodoferax lacus</name>
    <dbReference type="NCBI Taxonomy" id="2184758"/>
    <lineage>
        <taxon>Bacteria</taxon>
        <taxon>Pseudomonadati</taxon>
        <taxon>Pseudomonadota</taxon>
        <taxon>Betaproteobacteria</taxon>
        <taxon>Burkholderiales</taxon>
        <taxon>Comamonadaceae</taxon>
        <taxon>Rhodoferax</taxon>
    </lineage>
</organism>
<dbReference type="InterPro" id="IPR003439">
    <property type="entry name" value="ABC_transporter-like_ATP-bd"/>
</dbReference>
<dbReference type="SUPFAM" id="SSF52540">
    <property type="entry name" value="P-loop containing nucleoside triphosphate hydrolases"/>
    <property type="match status" value="1"/>
</dbReference>
<dbReference type="EMBL" id="QFZK01000004">
    <property type="protein sequence ID" value="RFO97326.1"/>
    <property type="molecule type" value="Genomic_DNA"/>
</dbReference>
<dbReference type="Gene3D" id="3.40.50.300">
    <property type="entry name" value="P-loop containing nucleotide triphosphate hydrolases"/>
    <property type="match status" value="1"/>
</dbReference>
<dbReference type="AlphaFoldDB" id="A0A3E1RD80"/>
<accession>A0A3E1RD80</accession>
<keyword evidence="8" id="KW-1185">Reference proteome</keyword>
<keyword evidence="2" id="KW-0813">Transport</keyword>
<reference evidence="7 8" key="1">
    <citation type="submission" date="2018-05" db="EMBL/GenBank/DDBJ databases">
        <title>Rhodoferax soyangensis sp.nov., isolated from an oligotrophic freshwater lake.</title>
        <authorList>
            <person name="Park M."/>
        </authorList>
    </citation>
    <scope>NUCLEOTIDE SEQUENCE [LARGE SCALE GENOMIC DNA]</scope>
    <source>
        <strain evidence="7 8">IMCC26218</strain>
    </source>
</reference>
<dbReference type="InterPro" id="IPR017871">
    <property type="entry name" value="ABC_transporter-like_CS"/>
</dbReference>
<name>A0A3E1RD80_9BURK</name>
<dbReference type="SMART" id="SM00382">
    <property type="entry name" value="AAA"/>
    <property type="match status" value="1"/>
</dbReference>
<keyword evidence="4" id="KW-0547">Nucleotide-binding</keyword>
<sequence>MNTLSVHIAAKRYPNGSCAIQGLAFDARPGEFVAIVGPSGAGKTTLLKIISGLDTDFDGAVQTGSDARIGFMFQEPRLMPWLTVAQNLALVDPTATGQRLTDALERVGLKDCAALFPKQLSGGMQRRVAMLRAFLMAPQLLLMDEPFQSLDAPTAGQLREQLLTLWQDSKPTVLFVTHNLQEALSLADRVLFLTPGPSHIALDFAVELARPRALDSEAVQRMAQELLQAHPDLLRGTLGTHA</sequence>
<proteinExistence type="inferred from homology"/>
<keyword evidence="3" id="KW-0472">Membrane</keyword>
<evidence type="ECO:0000256" key="3">
    <source>
        <dbReference type="ARBA" id="ARBA00022475"/>
    </source>
</evidence>
<evidence type="ECO:0000256" key="2">
    <source>
        <dbReference type="ARBA" id="ARBA00022448"/>
    </source>
</evidence>
<dbReference type="GO" id="GO:0016887">
    <property type="term" value="F:ATP hydrolysis activity"/>
    <property type="evidence" value="ECO:0007669"/>
    <property type="project" value="InterPro"/>
</dbReference>
<protein>
    <recommendedName>
        <fullName evidence="6">ABC transporter domain-containing protein</fullName>
    </recommendedName>
</protein>
<dbReference type="Proteomes" id="UP000260665">
    <property type="component" value="Unassembled WGS sequence"/>
</dbReference>
<feature type="domain" description="ABC transporter" evidence="6">
    <location>
        <begin position="1"/>
        <end position="220"/>
    </location>
</feature>
<keyword evidence="5" id="KW-0067">ATP-binding</keyword>
<evidence type="ECO:0000256" key="5">
    <source>
        <dbReference type="ARBA" id="ARBA00022840"/>
    </source>
</evidence>
<keyword evidence="3" id="KW-1003">Cell membrane</keyword>